<evidence type="ECO:0000313" key="2">
    <source>
        <dbReference type="Proteomes" id="UP000680839"/>
    </source>
</evidence>
<gene>
    <name evidence="1" type="ORF">KMZ29_26375</name>
</gene>
<protein>
    <submittedName>
        <fullName evidence="1">Methionine adenosyltransferase</fullName>
    </submittedName>
</protein>
<evidence type="ECO:0000313" key="1">
    <source>
        <dbReference type="EMBL" id="QWG13151.1"/>
    </source>
</evidence>
<dbReference type="RefSeq" id="WP_215621897.1">
    <property type="nucleotide sequence ID" value="NZ_CP076134.1"/>
</dbReference>
<dbReference type="PANTHER" id="PTHR36697">
    <property type="entry name" value="S-ADENOSYLMETHIONINE SYNTHASE"/>
    <property type="match status" value="1"/>
</dbReference>
<dbReference type="Gene3D" id="3.30.300.280">
    <property type="entry name" value="S-adenosylmethionine synthetase, C-terminal domain"/>
    <property type="match status" value="2"/>
</dbReference>
<proteinExistence type="predicted"/>
<reference evidence="1" key="1">
    <citation type="submission" date="2021-06" db="EMBL/GenBank/DDBJ databases">
        <title>Bradyrhizobium sp. S2-20-1 Genome sequencing.</title>
        <authorList>
            <person name="Jin L."/>
        </authorList>
    </citation>
    <scope>NUCLEOTIDE SEQUENCE</scope>
    <source>
        <strain evidence="1">S2-20-1</strain>
    </source>
</reference>
<dbReference type="AlphaFoldDB" id="A0A975NEL9"/>
<dbReference type="Pfam" id="PF01941">
    <property type="entry name" value="AdoMet_Synthase"/>
    <property type="match status" value="1"/>
</dbReference>
<dbReference type="PANTHER" id="PTHR36697:SF1">
    <property type="entry name" value="S-ADENOSYLMETHIONINE SYNTHASE"/>
    <property type="match status" value="1"/>
</dbReference>
<dbReference type="NCBIfam" id="NF003366">
    <property type="entry name" value="PRK04439.1-5"/>
    <property type="match status" value="1"/>
</dbReference>
<dbReference type="Proteomes" id="UP000680839">
    <property type="component" value="Chromosome"/>
</dbReference>
<dbReference type="InterPro" id="IPR027790">
    <property type="entry name" value="AdoMet_synthase_2_family"/>
</dbReference>
<dbReference type="EMBL" id="CP076134">
    <property type="protein sequence ID" value="QWG13151.1"/>
    <property type="molecule type" value="Genomic_DNA"/>
</dbReference>
<dbReference type="Gene3D" id="3.30.300.10">
    <property type="match status" value="1"/>
</dbReference>
<sequence length="398" mass="43228">MDHFVVSEMAPIDNAVEVVERKGLGHPDTICDGLAEAFSRALCREYRRRFGDIFHHNVDKALLWGGRAIPQMGGGEVVSPINVYLAGRATAEVGAEHIPIEEIAVESSRSWLRGKLHALDPERHVRINVLTRPVSQDLQALFARSAQGDVPLCNDTSIGVGHAPLSRLEQLVLAIDKQINGRDRSSEKPAWGEDIKIMAIRSGEKLRLTIACAMVGRYLVDIDDYLCQKAELQRLARDIAAAHGFRECEVDVNNADRPASGNIYLTVTGTSAEAGDDGQVGRGNRVNGLITPCRPMSLEAVAGKNPASHIGKIYSVLSRQVAQSVVAEVKETAHAECLIVGQIGAPINDPAIVAVNVVMQEGCRGLDLRNRIEAIAADRFTRIRALADDFVNGTIELF</sequence>
<name>A0A975NEL9_9BRAD</name>
<dbReference type="InterPro" id="IPR042544">
    <property type="entry name" value="AdoMet_synthase_3"/>
</dbReference>
<accession>A0A975NEL9</accession>
<organism evidence="1 2">
    <name type="scientific">Bradyrhizobium sediminis</name>
    <dbReference type="NCBI Taxonomy" id="2840469"/>
    <lineage>
        <taxon>Bacteria</taxon>
        <taxon>Pseudomonadati</taxon>
        <taxon>Pseudomonadota</taxon>
        <taxon>Alphaproteobacteria</taxon>
        <taxon>Hyphomicrobiales</taxon>
        <taxon>Nitrobacteraceae</taxon>
        <taxon>Bradyrhizobium</taxon>
    </lineage>
</organism>